<sequence length="495" mass="54312">MAEAGILSFRHQHDFKQSGQNIKPLKLSEAKYYLNRYHENYNYYNNQAWFQYSKKTFPLAASWYLHGFLQTANLLSLNMLQMFSVSLTISSVFNLGQDTSVEFSRAYDHLTGTSPDPDNWPSVPGRVSGGLTMLLLDLTLEDYFNANLPKIKALTYPETVSKFIKSVAITGPLTKAMIGLTREKLINAGFAEDSSTALAQGGSAATLGALLSLGTLTGLTSMGISTEIEKTAQLKQVTDAVADEFVKMTTSQKVTRNVHEQFPRAATVTAAYVTVDALINTCKVGLNRLELEQTISKDRQDELCMLMVSATSLAGSWLGLNSDKWVKDGFLGVFVENIAEAGGMHTTGAIMKAAGSLSDEPITRDLLKLTGGTLSFTAFYSKNLAYPDKAFELNSRNGAHLNLVIEGVQIVMSHVIPFTIVSSELVADLAAERISGSLYNLSHQVDLLRGKDNEQENSRFNLENSRYQIPVHGGCFMTPAVGTTTETYQMNNNCY</sequence>
<dbReference type="EMBL" id="CP103300">
    <property type="protein sequence ID" value="UYM15836.1"/>
    <property type="molecule type" value="Genomic_DNA"/>
</dbReference>
<organism evidence="1 2">
    <name type="scientific">Endozoicomonas euniceicola</name>
    <dbReference type="NCBI Taxonomy" id="1234143"/>
    <lineage>
        <taxon>Bacteria</taxon>
        <taxon>Pseudomonadati</taxon>
        <taxon>Pseudomonadota</taxon>
        <taxon>Gammaproteobacteria</taxon>
        <taxon>Oceanospirillales</taxon>
        <taxon>Endozoicomonadaceae</taxon>
        <taxon>Endozoicomonas</taxon>
    </lineage>
</organism>
<evidence type="ECO:0000313" key="1">
    <source>
        <dbReference type="EMBL" id="UYM15836.1"/>
    </source>
</evidence>
<protein>
    <submittedName>
        <fullName evidence="1">Uncharacterized protein</fullName>
    </submittedName>
</protein>
<gene>
    <name evidence="1" type="ORF">NX720_23925</name>
</gene>
<accession>A0ABY6GUS8</accession>
<evidence type="ECO:0000313" key="2">
    <source>
        <dbReference type="Proteomes" id="UP001163255"/>
    </source>
</evidence>
<keyword evidence="2" id="KW-1185">Reference proteome</keyword>
<dbReference type="Proteomes" id="UP001163255">
    <property type="component" value="Chromosome"/>
</dbReference>
<name>A0ABY6GUS8_9GAMM</name>
<dbReference type="RefSeq" id="WP_262598043.1">
    <property type="nucleotide sequence ID" value="NZ_CP103300.1"/>
</dbReference>
<reference evidence="1" key="1">
    <citation type="submission" date="2022-10" db="EMBL/GenBank/DDBJ databases">
        <title>Completed Genome Sequence of two octocoral isolated bacterium, Endozoicomonas euniceicola EF212T and Endozoicomonas gorgoniicola PS125T.</title>
        <authorList>
            <person name="Chiou Y.-J."/>
            <person name="Chen Y.-H."/>
        </authorList>
    </citation>
    <scope>NUCLEOTIDE SEQUENCE</scope>
    <source>
        <strain evidence="1">EF212</strain>
    </source>
</reference>
<proteinExistence type="predicted"/>